<dbReference type="Proteomes" id="UP000712600">
    <property type="component" value="Unassembled WGS sequence"/>
</dbReference>
<comment type="caution">
    <text evidence="1">The sequence shown here is derived from an EMBL/GenBank/DDBJ whole genome shotgun (WGS) entry which is preliminary data.</text>
</comment>
<name>A0A8S9P0H0_BRACR</name>
<protein>
    <submittedName>
        <fullName evidence="1">Uncharacterized protein</fullName>
    </submittedName>
</protein>
<dbReference type="EMBL" id="QGKX02001521">
    <property type="protein sequence ID" value="KAF3508205.1"/>
    <property type="molecule type" value="Genomic_DNA"/>
</dbReference>
<organism evidence="1 2">
    <name type="scientific">Brassica cretica</name>
    <name type="common">Mustard</name>
    <dbReference type="NCBI Taxonomy" id="69181"/>
    <lineage>
        <taxon>Eukaryota</taxon>
        <taxon>Viridiplantae</taxon>
        <taxon>Streptophyta</taxon>
        <taxon>Embryophyta</taxon>
        <taxon>Tracheophyta</taxon>
        <taxon>Spermatophyta</taxon>
        <taxon>Magnoliopsida</taxon>
        <taxon>eudicotyledons</taxon>
        <taxon>Gunneridae</taxon>
        <taxon>Pentapetalae</taxon>
        <taxon>rosids</taxon>
        <taxon>malvids</taxon>
        <taxon>Brassicales</taxon>
        <taxon>Brassicaceae</taxon>
        <taxon>Brassiceae</taxon>
        <taxon>Brassica</taxon>
    </lineage>
</organism>
<gene>
    <name evidence="1" type="ORF">F2Q69_00006493</name>
</gene>
<reference evidence="1" key="1">
    <citation type="submission" date="2019-12" db="EMBL/GenBank/DDBJ databases">
        <title>Genome sequencing and annotation of Brassica cretica.</title>
        <authorList>
            <person name="Studholme D.J."/>
            <person name="Sarris P."/>
        </authorList>
    </citation>
    <scope>NUCLEOTIDE SEQUENCE</scope>
    <source>
        <strain evidence="1">PFS-109/04</strain>
        <tissue evidence="1">Leaf</tissue>
    </source>
</reference>
<proteinExistence type="predicted"/>
<evidence type="ECO:0000313" key="2">
    <source>
        <dbReference type="Proteomes" id="UP000712600"/>
    </source>
</evidence>
<dbReference type="AlphaFoldDB" id="A0A8S9P0H0"/>
<evidence type="ECO:0000313" key="1">
    <source>
        <dbReference type="EMBL" id="KAF3508205.1"/>
    </source>
</evidence>
<sequence>MKSQPDSYTRVEIDQLVEGIYRTLETTEERLDMRCDDIYFPMDRTMISLTSQIEAIHGEIVEIHGYIARQPEA</sequence>
<accession>A0A8S9P0H0</accession>